<dbReference type="PROSITE" id="PS52016">
    <property type="entry name" value="TONB_DEPENDENT_REC_3"/>
    <property type="match status" value="1"/>
</dbReference>
<dbReference type="Gene3D" id="2.40.170.20">
    <property type="entry name" value="TonB-dependent receptor, beta-barrel domain"/>
    <property type="match status" value="1"/>
</dbReference>
<gene>
    <name evidence="14" type="ORF">LYB30171_00154</name>
</gene>
<evidence type="ECO:0000256" key="2">
    <source>
        <dbReference type="ARBA" id="ARBA00022448"/>
    </source>
</evidence>
<evidence type="ECO:0000256" key="4">
    <source>
        <dbReference type="ARBA" id="ARBA00022692"/>
    </source>
</evidence>
<comment type="similarity">
    <text evidence="8 9">Belongs to the TonB-dependent receptor family.</text>
</comment>
<protein>
    <recommendedName>
        <fullName evidence="16">TonB-dependent receptor</fullName>
    </recommendedName>
</protein>
<dbReference type="Pfam" id="PF07715">
    <property type="entry name" value="Plug"/>
    <property type="match status" value="1"/>
</dbReference>
<evidence type="ECO:0000256" key="5">
    <source>
        <dbReference type="ARBA" id="ARBA00023077"/>
    </source>
</evidence>
<name>A0ABM8UBX6_9GAMM</name>
<evidence type="ECO:0000256" key="11">
    <source>
        <dbReference type="SAM" id="SignalP"/>
    </source>
</evidence>
<dbReference type="InterPro" id="IPR010104">
    <property type="entry name" value="TonB_rcpt_bac"/>
</dbReference>
<sequence>MKRNLLSVALATATLMIATAAQAQDASANADRQAPPEETATPADDATELDRVTVTGIRRGIEDAIEAKRTSTSIVESVSAEDIGKLPDMSIADSLARLPGLTAQRFGNRPQEINIRGFAGDFSTTLLNGREQVSLGNNRGVEFDQYPSELMSQVMVYKTPDAQLVGQGLSGTVDLRTVRPLSFAERVTAVNLRGDMNRLEDSDEWGSRASISYIDQFADDTVGIAVGYARMDNPTQGRQFESWGYDNGVLGGANLHAIEGDNQRDGLMGVLEWKPSDQYHSTLDVFYSQFDKEEAKRGLQMGLVWGNGSTLVGGTTNDSGTMTEAHWENVKPIVVRNDYNAADDDMFAFGWNQAIAITPNWTVTTDLGHSSAKRNERILEVYAGLPDGGRDTVDLAYNPNGYFDFTLGQDYTNPDGLRMFDPGGWGGERAQAGYLKDFEVRDALTSLRIDLTRTFDTGFVSALHFGANLTDRTKSRASSEATLCMTAACTENVEGVIPAQYVTDTSFGHFGLPGVLGLDALAMFNDGVFHLWRKDHADISNKNWEVDEEVSTFYVQADIDTDLGSIPVRGNIGAQLVSVDQTSTGVATFQGVALGEAATRGASSTEVLPSLNLSFELPADQMVRVAAARQMARPRMDDLRANAGYGYDAQRGILTGGGGNPELEPWLADAYDVSYEKYFGGKGYVSAAYFYKDLKTYIYNQTTEFDYRQLPIPMDFDPALLPDNWWQGEYSQPMNGEGGTLDGFELAVSVPLDLVWAPLEGFGVVASYSETDSEIEPLGPGTTEPLPGLSRYVSNITAYYERFGFSARVAHRKRSRFLGEVQGAGGDRSKVYFDGESVTDLQLGYTFQDGPMQDLSLLLQVNNLENEPYRTIHDGLSERPHQYFEFGRTYLLGVNYKF</sequence>
<evidence type="ECO:0000256" key="9">
    <source>
        <dbReference type="RuleBase" id="RU003357"/>
    </source>
</evidence>
<dbReference type="SUPFAM" id="SSF56935">
    <property type="entry name" value="Porins"/>
    <property type="match status" value="1"/>
</dbReference>
<accession>A0ABM8UBX6</accession>
<evidence type="ECO:0000313" key="15">
    <source>
        <dbReference type="Proteomes" id="UP000680116"/>
    </source>
</evidence>
<keyword evidence="11" id="KW-0732">Signal</keyword>
<evidence type="ECO:0008006" key="16">
    <source>
        <dbReference type="Google" id="ProtNLM"/>
    </source>
</evidence>
<dbReference type="InterPro" id="IPR039426">
    <property type="entry name" value="TonB-dep_rcpt-like"/>
</dbReference>
<evidence type="ECO:0000256" key="8">
    <source>
        <dbReference type="PROSITE-ProRule" id="PRU01360"/>
    </source>
</evidence>
<evidence type="ECO:0000256" key="7">
    <source>
        <dbReference type="ARBA" id="ARBA00023237"/>
    </source>
</evidence>
<feature type="domain" description="TonB-dependent receptor-like beta-barrel" evidence="12">
    <location>
        <begin position="397"/>
        <end position="864"/>
    </location>
</feature>
<dbReference type="Gene3D" id="2.170.130.10">
    <property type="entry name" value="TonB-dependent receptor, plug domain"/>
    <property type="match status" value="1"/>
</dbReference>
<dbReference type="InterPro" id="IPR036942">
    <property type="entry name" value="Beta-barrel_TonB_sf"/>
</dbReference>
<dbReference type="NCBIfam" id="TIGR01782">
    <property type="entry name" value="TonB-Xanth-Caul"/>
    <property type="match status" value="1"/>
</dbReference>
<keyword evidence="15" id="KW-1185">Reference proteome</keyword>
<proteinExistence type="inferred from homology"/>
<feature type="domain" description="TonB-dependent receptor plug" evidence="13">
    <location>
        <begin position="68"/>
        <end position="171"/>
    </location>
</feature>
<dbReference type="InterPro" id="IPR012910">
    <property type="entry name" value="Plug_dom"/>
</dbReference>
<dbReference type="InterPro" id="IPR000531">
    <property type="entry name" value="Beta-barrel_TonB"/>
</dbReference>
<dbReference type="CDD" id="cd01347">
    <property type="entry name" value="ligand_gated_channel"/>
    <property type="match status" value="1"/>
</dbReference>
<dbReference type="EMBL" id="OU015430">
    <property type="protein sequence ID" value="CAG4967932.1"/>
    <property type="molecule type" value="Genomic_DNA"/>
</dbReference>
<dbReference type="PANTHER" id="PTHR40980">
    <property type="entry name" value="PLUG DOMAIN-CONTAINING PROTEIN"/>
    <property type="match status" value="1"/>
</dbReference>
<evidence type="ECO:0000256" key="10">
    <source>
        <dbReference type="SAM" id="MobiDB-lite"/>
    </source>
</evidence>
<keyword evidence="6 8" id="KW-0472">Membrane</keyword>
<keyword evidence="3 8" id="KW-1134">Transmembrane beta strand</keyword>
<evidence type="ECO:0000259" key="12">
    <source>
        <dbReference type="Pfam" id="PF00593"/>
    </source>
</evidence>
<feature type="chain" id="PRO_5047083182" description="TonB-dependent receptor" evidence="11">
    <location>
        <begin position="24"/>
        <end position="898"/>
    </location>
</feature>
<evidence type="ECO:0000256" key="6">
    <source>
        <dbReference type="ARBA" id="ARBA00023136"/>
    </source>
</evidence>
<dbReference type="InterPro" id="IPR037066">
    <property type="entry name" value="Plug_dom_sf"/>
</dbReference>
<dbReference type="RefSeq" id="WP_215219190.1">
    <property type="nucleotide sequence ID" value="NZ_OU015430.1"/>
</dbReference>
<dbReference type="Proteomes" id="UP000680116">
    <property type="component" value="Chromosome"/>
</dbReference>
<keyword evidence="7 8" id="KW-0998">Cell outer membrane</keyword>
<evidence type="ECO:0000256" key="1">
    <source>
        <dbReference type="ARBA" id="ARBA00004571"/>
    </source>
</evidence>
<feature type="signal peptide" evidence="11">
    <location>
        <begin position="1"/>
        <end position="23"/>
    </location>
</feature>
<evidence type="ECO:0000259" key="13">
    <source>
        <dbReference type="Pfam" id="PF07715"/>
    </source>
</evidence>
<feature type="region of interest" description="Disordered" evidence="10">
    <location>
        <begin position="26"/>
        <end position="45"/>
    </location>
</feature>
<dbReference type="Pfam" id="PF00593">
    <property type="entry name" value="TonB_dep_Rec_b-barrel"/>
    <property type="match status" value="1"/>
</dbReference>
<evidence type="ECO:0000256" key="3">
    <source>
        <dbReference type="ARBA" id="ARBA00022452"/>
    </source>
</evidence>
<keyword evidence="2 8" id="KW-0813">Transport</keyword>
<dbReference type="PANTHER" id="PTHR40980:SF3">
    <property type="entry name" value="TONB-DEPENDENT RECEPTOR-LIKE BETA-BARREL DOMAIN-CONTAINING PROTEIN"/>
    <property type="match status" value="1"/>
</dbReference>
<reference evidence="14 15" key="1">
    <citation type="submission" date="2021-04" db="EMBL/GenBank/DDBJ databases">
        <authorList>
            <person name="Rodrigo-Torres L."/>
            <person name="Arahal R. D."/>
            <person name="Lucena T."/>
        </authorList>
    </citation>
    <scope>NUCLEOTIDE SEQUENCE [LARGE SCALE GENOMIC DNA]</scope>
    <source>
        <strain evidence="14 15">CECT 30171</strain>
    </source>
</reference>
<keyword evidence="5 9" id="KW-0798">TonB box</keyword>
<evidence type="ECO:0000313" key="14">
    <source>
        <dbReference type="EMBL" id="CAG4967932.1"/>
    </source>
</evidence>
<organism evidence="14 15">
    <name type="scientific">Novilysobacter luteus</name>
    <dbReference type="NCBI Taxonomy" id="2822368"/>
    <lineage>
        <taxon>Bacteria</taxon>
        <taxon>Pseudomonadati</taxon>
        <taxon>Pseudomonadota</taxon>
        <taxon>Gammaproteobacteria</taxon>
        <taxon>Lysobacterales</taxon>
        <taxon>Lysobacteraceae</taxon>
        <taxon>Novilysobacter</taxon>
    </lineage>
</organism>
<keyword evidence="4 8" id="KW-0812">Transmembrane</keyword>
<comment type="subcellular location">
    <subcellularLocation>
        <location evidence="1 8">Cell outer membrane</location>
        <topology evidence="1 8">Multi-pass membrane protein</topology>
    </subcellularLocation>
</comment>